<dbReference type="Pfam" id="PF04978">
    <property type="entry name" value="MST"/>
    <property type="match status" value="1"/>
</dbReference>
<evidence type="ECO:0000313" key="1">
    <source>
        <dbReference type="EMBL" id="GAA0914362.1"/>
    </source>
</evidence>
<dbReference type="RefSeq" id="WP_343948270.1">
    <property type="nucleotide sequence ID" value="NZ_BAAAHQ010000002.1"/>
</dbReference>
<gene>
    <name evidence="1" type="ORF">GCM10009560_07690</name>
</gene>
<dbReference type="SUPFAM" id="SSF109854">
    <property type="entry name" value="DinB/YfiT-like putative metalloenzymes"/>
    <property type="match status" value="1"/>
</dbReference>
<keyword evidence="2" id="KW-1185">Reference proteome</keyword>
<dbReference type="Gene3D" id="1.20.120.450">
    <property type="entry name" value="dinb family like domain"/>
    <property type="match status" value="1"/>
</dbReference>
<sequence>MSIGELWCPGSGHVPLVEVFFADGPDAACRVLPGPVQIDSVRSLCGAVYAIDGAGLRVGRVRAHRAKAIPSLAWPIIGAVRIEPRGTAGERESLEAFLDYHRETLVEKCEGLSDEELRRRAAPPSSMSLLGLVRHLSEVERGWFRIRVGGERDLPFVYCSEAEPDADFDRVEGDDRAGAFAVWRAEVAAAKKAAAGVSLEAVFERKREPRQVSLRWIYLHLIEEYARHNGHADLLRERIDGATGE</sequence>
<organism evidence="1 2">
    <name type="scientific">Nonomuraea longicatena</name>
    <dbReference type="NCBI Taxonomy" id="83682"/>
    <lineage>
        <taxon>Bacteria</taxon>
        <taxon>Bacillati</taxon>
        <taxon>Actinomycetota</taxon>
        <taxon>Actinomycetes</taxon>
        <taxon>Streptosporangiales</taxon>
        <taxon>Streptosporangiaceae</taxon>
        <taxon>Nonomuraea</taxon>
    </lineage>
</organism>
<reference evidence="2" key="1">
    <citation type="journal article" date="2019" name="Int. J. Syst. Evol. Microbiol.">
        <title>The Global Catalogue of Microorganisms (GCM) 10K type strain sequencing project: providing services to taxonomists for standard genome sequencing and annotation.</title>
        <authorList>
            <consortium name="The Broad Institute Genomics Platform"/>
            <consortium name="The Broad Institute Genome Sequencing Center for Infectious Disease"/>
            <person name="Wu L."/>
            <person name="Ma J."/>
        </authorList>
    </citation>
    <scope>NUCLEOTIDE SEQUENCE [LARGE SCALE GENOMIC DNA]</scope>
    <source>
        <strain evidence="2">JCM 11136</strain>
    </source>
</reference>
<dbReference type="EMBL" id="BAAAHQ010000002">
    <property type="protein sequence ID" value="GAA0914362.1"/>
    <property type="molecule type" value="Genomic_DNA"/>
</dbReference>
<accession>A0ABP3Z5M9</accession>
<evidence type="ECO:0008006" key="3">
    <source>
        <dbReference type="Google" id="ProtNLM"/>
    </source>
</evidence>
<proteinExistence type="predicted"/>
<dbReference type="InterPro" id="IPR007061">
    <property type="entry name" value="MST-like"/>
</dbReference>
<dbReference type="Proteomes" id="UP001501578">
    <property type="component" value="Unassembled WGS sequence"/>
</dbReference>
<evidence type="ECO:0000313" key="2">
    <source>
        <dbReference type="Proteomes" id="UP001501578"/>
    </source>
</evidence>
<comment type="caution">
    <text evidence="1">The sequence shown here is derived from an EMBL/GenBank/DDBJ whole genome shotgun (WGS) entry which is preliminary data.</text>
</comment>
<protein>
    <recommendedName>
        <fullName evidence="3">Mini-circle protein</fullName>
    </recommendedName>
</protein>
<dbReference type="InterPro" id="IPR034660">
    <property type="entry name" value="DinB/YfiT-like"/>
</dbReference>
<name>A0ABP3Z5M9_9ACTN</name>